<proteinExistence type="predicted"/>
<keyword evidence="2 5" id="KW-0812">Transmembrane</keyword>
<sequence length="88" mass="9416">MALTAFQLEVVGYLAALCTTGAFVPQALLTWRTRRADGVSLGMYSIFTTGVALWLAYGVMIGSWPVTIANAVTLGLALFILGMKLRFG</sequence>
<protein>
    <submittedName>
        <fullName evidence="7">SemiSWEET transporter</fullName>
    </submittedName>
</protein>
<comment type="subcellular location">
    <subcellularLocation>
        <location evidence="1">Membrane</location>
        <topology evidence="1">Multi-pass membrane protein</topology>
    </subcellularLocation>
</comment>
<dbReference type="Gene3D" id="1.20.1280.290">
    <property type="match status" value="1"/>
</dbReference>
<feature type="transmembrane region" description="Helical" evidence="5">
    <location>
        <begin position="63"/>
        <end position="83"/>
    </location>
</feature>
<evidence type="ECO:0000313" key="7">
    <source>
        <dbReference type="RefSeq" id="WP_034410673.1"/>
    </source>
</evidence>
<feature type="transmembrane region" description="Helical" evidence="5">
    <location>
        <begin position="12"/>
        <end position="31"/>
    </location>
</feature>
<reference evidence="7" key="1">
    <citation type="journal article" date="2018" name="Front. Genet.">
        <title>New Insight Into the Diversity of SemiSWEET Sugar Transporters and the Homologs in Prokaryotes.</title>
        <authorList>
            <person name="Jia B."/>
            <person name="Hao L."/>
            <person name="Xuan Y.H."/>
            <person name="Jeon C.O."/>
        </authorList>
    </citation>
    <scope>NUCLEOTIDE SEQUENCE</scope>
</reference>
<reference evidence="7" key="2">
    <citation type="submission" date="2025-08" db="UniProtKB">
        <authorList>
            <consortium name="RefSeq"/>
        </authorList>
    </citation>
    <scope>IDENTIFICATION</scope>
</reference>
<dbReference type="OrthoDB" id="122062at2"/>
<keyword evidence="6" id="KW-1185">Reference proteome</keyword>
<dbReference type="AlphaFoldDB" id="A0A8B6X763"/>
<dbReference type="GO" id="GO:0016020">
    <property type="term" value="C:membrane"/>
    <property type="evidence" value="ECO:0007669"/>
    <property type="project" value="UniProtKB-SubCell"/>
</dbReference>
<dbReference type="InterPro" id="IPR006603">
    <property type="entry name" value="PQ-loop_rpt"/>
</dbReference>
<evidence type="ECO:0000256" key="4">
    <source>
        <dbReference type="ARBA" id="ARBA00023136"/>
    </source>
</evidence>
<name>A0A8B6X763_9BURK</name>
<dbReference type="GO" id="GO:0051119">
    <property type="term" value="F:sugar transmembrane transporter activity"/>
    <property type="evidence" value="ECO:0007669"/>
    <property type="project" value="InterPro"/>
</dbReference>
<keyword evidence="4 5" id="KW-0472">Membrane</keyword>
<evidence type="ECO:0000256" key="3">
    <source>
        <dbReference type="ARBA" id="ARBA00022989"/>
    </source>
</evidence>
<evidence type="ECO:0000256" key="1">
    <source>
        <dbReference type="ARBA" id="ARBA00004141"/>
    </source>
</evidence>
<organism evidence="6 7">
    <name type="scientific">Derxia gummosa DSM 723</name>
    <dbReference type="NCBI Taxonomy" id="1121388"/>
    <lineage>
        <taxon>Bacteria</taxon>
        <taxon>Pseudomonadati</taxon>
        <taxon>Pseudomonadota</taxon>
        <taxon>Betaproteobacteria</taxon>
        <taxon>Burkholderiales</taxon>
        <taxon>Alcaligenaceae</taxon>
        <taxon>Derxia</taxon>
    </lineage>
</organism>
<dbReference type="Pfam" id="PF04193">
    <property type="entry name" value="PQ-loop"/>
    <property type="match status" value="1"/>
</dbReference>
<dbReference type="Proteomes" id="UP000675920">
    <property type="component" value="Unplaced"/>
</dbReference>
<evidence type="ECO:0000313" key="6">
    <source>
        <dbReference type="Proteomes" id="UP000675920"/>
    </source>
</evidence>
<feature type="transmembrane region" description="Helical" evidence="5">
    <location>
        <begin position="38"/>
        <end position="57"/>
    </location>
</feature>
<evidence type="ECO:0000256" key="2">
    <source>
        <dbReference type="ARBA" id="ARBA00022692"/>
    </source>
</evidence>
<dbReference type="NCBIfam" id="NF037968">
    <property type="entry name" value="SemiSWEET_2"/>
    <property type="match status" value="1"/>
</dbReference>
<dbReference type="InterPro" id="IPR047662">
    <property type="entry name" value="SemiSWEET"/>
</dbReference>
<accession>A0A8B6X763</accession>
<dbReference type="RefSeq" id="WP_034410673.1">
    <property type="nucleotide sequence ID" value="NZ_AXWS01000007.1"/>
</dbReference>
<evidence type="ECO:0000256" key="5">
    <source>
        <dbReference type="SAM" id="Phobius"/>
    </source>
</evidence>
<keyword evidence="3 5" id="KW-1133">Transmembrane helix</keyword>